<dbReference type="Proteomes" id="UP000483379">
    <property type="component" value="Unassembled WGS sequence"/>
</dbReference>
<accession>A0A6M0JX29</accession>
<sequence length="100" mass="10644">MSTNGLVCGFCLMLGASAAIAQPGLNLLGQTAEPAGSAAKEWGIACSWTARDKGYRNLNVGECSVTKSAHLPSQTDYWVELGKSWDYCAGWMRNAGVQGW</sequence>
<proteinExistence type="predicted"/>
<organism evidence="2 3">
    <name type="scientific">Thiorhodococcus minor</name>
    <dbReference type="NCBI Taxonomy" id="57489"/>
    <lineage>
        <taxon>Bacteria</taxon>
        <taxon>Pseudomonadati</taxon>
        <taxon>Pseudomonadota</taxon>
        <taxon>Gammaproteobacteria</taxon>
        <taxon>Chromatiales</taxon>
        <taxon>Chromatiaceae</taxon>
        <taxon>Thiorhodococcus</taxon>
    </lineage>
</organism>
<name>A0A6M0JX29_9GAMM</name>
<protein>
    <recommendedName>
        <fullName evidence="4">Secreted protein</fullName>
    </recommendedName>
</protein>
<gene>
    <name evidence="2" type="ORF">G3446_09370</name>
</gene>
<dbReference type="AlphaFoldDB" id="A0A6M0JX29"/>
<feature type="signal peptide" evidence="1">
    <location>
        <begin position="1"/>
        <end position="21"/>
    </location>
</feature>
<keyword evidence="1" id="KW-0732">Signal</keyword>
<comment type="caution">
    <text evidence="2">The sequence shown here is derived from an EMBL/GenBank/DDBJ whole genome shotgun (WGS) entry which is preliminary data.</text>
</comment>
<dbReference type="EMBL" id="JAAIJQ010000022">
    <property type="protein sequence ID" value="NEV62096.1"/>
    <property type="molecule type" value="Genomic_DNA"/>
</dbReference>
<evidence type="ECO:0008006" key="4">
    <source>
        <dbReference type="Google" id="ProtNLM"/>
    </source>
</evidence>
<feature type="chain" id="PRO_5026974735" description="Secreted protein" evidence="1">
    <location>
        <begin position="22"/>
        <end position="100"/>
    </location>
</feature>
<evidence type="ECO:0000313" key="3">
    <source>
        <dbReference type="Proteomes" id="UP000483379"/>
    </source>
</evidence>
<evidence type="ECO:0000313" key="2">
    <source>
        <dbReference type="EMBL" id="NEV62096.1"/>
    </source>
</evidence>
<reference evidence="2 3" key="1">
    <citation type="submission" date="2020-02" db="EMBL/GenBank/DDBJ databases">
        <title>Genome sequences of Thiorhodococcus mannitoliphagus and Thiorhodococcus minor, purple sulfur photosynthetic bacteria in the gammaproteobacterial family, Chromatiaceae.</title>
        <authorList>
            <person name="Aviles F.A."/>
            <person name="Meyer T.E."/>
            <person name="Kyndt J.A."/>
        </authorList>
    </citation>
    <scope>NUCLEOTIDE SEQUENCE [LARGE SCALE GENOMIC DNA]</scope>
    <source>
        <strain evidence="2 3">DSM 11518</strain>
    </source>
</reference>
<evidence type="ECO:0000256" key="1">
    <source>
        <dbReference type="SAM" id="SignalP"/>
    </source>
</evidence>
<dbReference type="RefSeq" id="WP_164452570.1">
    <property type="nucleotide sequence ID" value="NZ_JAAIJQ010000022.1"/>
</dbReference>
<keyword evidence="3" id="KW-1185">Reference proteome</keyword>